<name>A0AAV0NN96_9ROSI</name>
<evidence type="ECO:0000313" key="7">
    <source>
        <dbReference type="Proteomes" id="UP001154282"/>
    </source>
</evidence>
<evidence type="ECO:0000256" key="4">
    <source>
        <dbReference type="ARBA" id="ARBA00023136"/>
    </source>
</evidence>
<evidence type="ECO:0000313" key="6">
    <source>
        <dbReference type="EMBL" id="CAI0459681.1"/>
    </source>
</evidence>
<dbReference type="InterPro" id="IPR000425">
    <property type="entry name" value="MIP"/>
</dbReference>
<comment type="caution">
    <text evidence="6">The sequence shown here is derived from an EMBL/GenBank/DDBJ whole genome shotgun (WGS) entry which is preliminary data.</text>
</comment>
<accession>A0AAV0NN96</accession>
<evidence type="ECO:0000256" key="2">
    <source>
        <dbReference type="ARBA" id="ARBA00022692"/>
    </source>
</evidence>
<dbReference type="PANTHER" id="PTHR45687">
    <property type="entry name" value="AQUAPORIN OR AQUAGLYCEROPORIN RELATED"/>
    <property type="match status" value="1"/>
</dbReference>
<dbReference type="EMBL" id="CAMGYJ010000008">
    <property type="protein sequence ID" value="CAI0459681.1"/>
    <property type="molecule type" value="Genomic_DNA"/>
</dbReference>
<gene>
    <name evidence="6" type="ORF">LITE_LOCUS34124</name>
</gene>
<comment type="subcellular location">
    <subcellularLocation>
        <location evidence="1">Membrane</location>
        <topology evidence="1">Multi-pass membrane protein</topology>
    </subcellularLocation>
</comment>
<organism evidence="6 7">
    <name type="scientific">Linum tenue</name>
    <dbReference type="NCBI Taxonomy" id="586396"/>
    <lineage>
        <taxon>Eukaryota</taxon>
        <taxon>Viridiplantae</taxon>
        <taxon>Streptophyta</taxon>
        <taxon>Embryophyta</taxon>
        <taxon>Tracheophyta</taxon>
        <taxon>Spermatophyta</taxon>
        <taxon>Magnoliopsida</taxon>
        <taxon>eudicotyledons</taxon>
        <taxon>Gunneridae</taxon>
        <taxon>Pentapetalae</taxon>
        <taxon>rosids</taxon>
        <taxon>fabids</taxon>
        <taxon>Malpighiales</taxon>
        <taxon>Linaceae</taxon>
        <taxon>Linum</taxon>
    </lineage>
</organism>
<dbReference type="Gene3D" id="1.20.1080.10">
    <property type="entry name" value="Glycerol uptake facilitator protein"/>
    <property type="match status" value="1"/>
</dbReference>
<protein>
    <submittedName>
        <fullName evidence="6">Uncharacterized protein</fullName>
    </submittedName>
</protein>
<reference evidence="6" key="1">
    <citation type="submission" date="2022-08" db="EMBL/GenBank/DDBJ databases">
        <authorList>
            <person name="Gutierrez-Valencia J."/>
        </authorList>
    </citation>
    <scope>NUCLEOTIDE SEQUENCE</scope>
</reference>
<proteinExistence type="predicted"/>
<dbReference type="Pfam" id="PF00230">
    <property type="entry name" value="MIP"/>
    <property type="match status" value="1"/>
</dbReference>
<dbReference type="Proteomes" id="UP001154282">
    <property type="component" value="Unassembled WGS sequence"/>
</dbReference>
<sequence length="125" mass="12944">GTLPKQQILLDLARLHPPHLLLCSSQGSSPSGPSTRSESPSSSPLSSSSTSVSSSSWTSSRALPNAPPRSRFSFLAAVLTPSLVGTPKGDGLGAEIIGTFVLVYTVFSATDAKRSARDSHIPVIN</sequence>
<evidence type="ECO:0000256" key="3">
    <source>
        <dbReference type="ARBA" id="ARBA00022989"/>
    </source>
</evidence>
<feature type="non-terminal residue" evidence="6">
    <location>
        <position position="1"/>
    </location>
</feature>
<dbReference type="AlphaFoldDB" id="A0AAV0NN96"/>
<dbReference type="GO" id="GO:0016020">
    <property type="term" value="C:membrane"/>
    <property type="evidence" value="ECO:0007669"/>
    <property type="project" value="UniProtKB-SubCell"/>
</dbReference>
<keyword evidence="7" id="KW-1185">Reference proteome</keyword>
<keyword evidence="3" id="KW-1133">Transmembrane helix</keyword>
<keyword evidence="2" id="KW-0812">Transmembrane</keyword>
<keyword evidence="4" id="KW-0472">Membrane</keyword>
<dbReference type="InterPro" id="IPR034294">
    <property type="entry name" value="Aquaporin_transptr"/>
</dbReference>
<evidence type="ECO:0000256" key="1">
    <source>
        <dbReference type="ARBA" id="ARBA00004141"/>
    </source>
</evidence>
<feature type="region of interest" description="Disordered" evidence="5">
    <location>
        <begin position="21"/>
        <end position="68"/>
    </location>
</feature>
<dbReference type="InterPro" id="IPR023271">
    <property type="entry name" value="Aquaporin-like"/>
</dbReference>
<evidence type="ECO:0000256" key="5">
    <source>
        <dbReference type="SAM" id="MobiDB-lite"/>
    </source>
</evidence>
<feature type="compositionally biased region" description="Low complexity" evidence="5">
    <location>
        <begin position="24"/>
        <end position="60"/>
    </location>
</feature>
<dbReference type="GO" id="GO:0015267">
    <property type="term" value="F:channel activity"/>
    <property type="evidence" value="ECO:0007669"/>
    <property type="project" value="InterPro"/>
</dbReference>